<dbReference type="InterPro" id="IPR015946">
    <property type="entry name" value="KH_dom-like_a/b"/>
</dbReference>
<name>V2UEQ9_9GAMM</name>
<dbReference type="OrthoDB" id="9789573at2"/>
<protein>
    <recommendedName>
        <fullName evidence="3">OsmC-like protein</fullName>
    </recommendedName>
</protein>
<keyword evidence="2" id="KW-1185">Reference proteome</keyword>
<dbReference type="EMBL" id="AYEU01000001">
    <property type="protein sequence ID" value="ESK53078.1"/>
    <property type="molecule type" value="Genomic_DNA"/>
</dbReference>
<evidence type="ECO:0000313" key="2">
    <source>
        <dbReference type="Proteomes" id="UP000018418"/>
    </source>
</evidence>
<reference evidence="1 2" key="1">
    <citation type="submission" date="2013-10" db="EMBL/GenBank/DDBJ databases">
        <title>The Genome Sequence of Acinetobacter brisouii CIP 110357.</title>
        <authorList>
            <consortium name="The Broad Institute Genomics Platform"/>
            <consortium name="The Broad Institute Genome Sequencing Center for Infectious Disease"/>
            <person name="Cerqueira G."/>
            <person name="Feldgarden M."/>
            <person name="Courvalin P."/>
            <person name="Grillot-Courvalin C."/>
            <person name="Clermont D."/>
            <person name="Rocha E."/>
            <person name="Yoon E.-J."/>
            <person name="Nemec A."/>
            <person name="Young S.K."/>
            <person name="Zeng Q."/>
            <person name="Gargeya S."/>
            <person name="Fitzgerald M."/>
            <person name="Abouelleil A."/>
            <person name="Alvarado L."/>
            <person name="Berlin A.M."/>
            <person name="Chapman S.B."/>
            <person name="Gainer-Dewar J."/>
            <person name="Goldberg J."/>
            <person name="Gnerre S."/>
            <person name="Griggs A."/>
            <person name="Gujja S."/>
            <person name="Hansen M."/>
            <person name="Howarth C."/>
            <person name="Imamovic A."/>
            <person name="Ireland A."/>
            <person name="Larimer J."/>
            <person name="McCowan C."/>
            <person name="Murphy C."/>
            <person name="Pearson M."/>
            <person name="Poon T.W."/>
            <person name="Priest M."/>
            <person name="Roberts A."/>
            <person name="Saif S."/>
            <person name="Shea T."/>
            <person name="Sykes S."/>
            <person name="Wortman J."/>
            <person name="Nusbaum C."/>
            <person name="Birren B."/>
        </authorList>
    </citation>
    <scope>NUCLEOTIDE SEQUENCE [LARGE SCALE GENOMIC DNA]</scope>
    <source>
        <strain evidence="1 2">CIP 110357</strain>
    </source>
</reference>
<evidence type="ECO:0000313" key="1">
    <source>
        <dbReference type="EMBL" id="ESK53078.1"/>
    </source>
</evidence>
<dbReference type="RefSeq" id="WP_004899107.1">
    <property type="nucleotide sequence ID" value="NZ_BBTI01000003.1"/>
</dbReference>
<gene>
    <name evidence="1" type="ORF">P255_00190</name>
</gene>
<sequence>MSIVGRSQVQSLPEPWKGLIHCGEHHFFTDEPEHLEGHDQGAAPYDLLCSSLVACTMITLRMYAKHKGFDLGEFKVTAQFLSHQDGSEHIQRQIEFPQPITDDLRQKLLAVCQKTPVTKTLLRSVKIETQIFDPAT</sequence>
<proteinExistence type="predicted"/>
<dbReference type="Gene3D" id="3.30.300.20">
    <property type="match status" value="1"/>
</dbReference>
<dbReference type="Pfam" id="PF02566">
    <property type="entry name" value="OsmC"/>
    <property type="match status" value="1"/>
</dbReference>
<dbReference type="Proteomes" id="UP000018418">
    <property type="component" value="Unassembled WGS sequence"/>
</dbReference>
<dbReference type="SUPFAM" id="SSF82784">
    <property type="entry name" value="OsmC-like"/>
    <property type="match status" value="1"/>
</dbReference>
<dbReference type="InterPro" id="IPR036102">
    <property type="entry name" value="OsmC/Ohrsf"/>
</dbReference>
<organism evidence="1 2">
    <name type="scientific">Acinetobacter brisouii CIP 110357</name>
    <dbReference type="NCBI Taxonomy" id="1341683"/>
    <lineage>
        <taxon>Bacteria</taxon>
        <taxon>Pseudomonadati</taxon>
        <taxon>Pseudomonadota</taxon>
        <taxon>Gammaproteobacteria</taxon>
        <taxon>Moraxellales</taxon>
        <taxon>Moraxellaceae</taxon>
        <taxon>Acinetobacter</taxon>
    </lineage>
</organism>
<accession>V2UEQ9</accession>
<dbReference type="AlphaFoldDB" id="V2UEQ9"/>
<comment type="caution">
    <text evidence="1">The sequence shown here is derived from an EMBL/GenBank/DDBJ whole genome shotgun (WGS) entry which is preliminary data.</text>
</comment>
<evidence type="ECO:0008006" key="3">
    <source>
        <dbReference type="Google" id="ProtNLM"/>
    </source>
</evidence>
<dbReference type="InterPro" id="IPR003718">
    <property type="entry name" value="OsmC/Ohr_fam"/>
</dbReference>
<dbReference type="HOGENOM" id="CLU_100275_4_0_6"/>
<dbReference type="PANTHER" id="PTHR39624">
    <property type="entry name" value="PROTEIN INVOLVED IN RIMO-MEDIATED BETA-METHYLTHIOLATION OF RIBOSOMAL PROTEIN S12 YCAO"/>
    <property type="match status" value="1"/>
</dbReference>
<dbReference type="STRING" id="396323.VH98_00875"/>
<dbReference type="PATRIC" id="fig|1341683.3.peg.186"/>
<dbReference type="PANTHER" id="PTHR39624:SF2">
    <property type="entry name" value="OSMC-LIKE PROTEIN"/>
    <property type="match status" value="1"/>
</dbReference>